<dbReference type="EMBL" id="CAADRP010001112">
    <property type="protein sequence ID" value="VFU35902.1"/>
    <property type="molecule type" value="Genomic_DNA"/>
</dbReference>
<protein>
    <submittedName>
        <fullName evidence="1">Uncharacterized protein</fullName>
    </submittedName>
</protein>
<sequence length="325" mass="36475">MEANQLEYDFVPCCESSSLVELLSDVTDVNLYWTLLACGILNSWQMQKPFEEQHVLSRFVIGDSMNSADAVDFGSTDATAITHPRWRWLTGRVVPLGWNIEDVPLKEEIAEDIFNARQILQQQIMAPSLPGCLTSSIWMGLGLLRCLQVVMRGYVHCFHVLECYDRCLPRVHVNDCEFWSGVILTLTLVRLFLFLTYLERLGLLGSSFGIDSLANGLGRVGSFDLGRRIDELKEQKAINIVGESNIERKLWWDLGSIDMLMSRSVFLGRTCESCGGISVVVVVGIFSIQIIQAPVSVSQYIYFPDARSVGSRSVQSNCCQEIQVT</sequence>
<dbReference type="AlphaFoldDB" id="A0A6N2L6W6"/>
<organism evidence="1">
    <name type="scientific">Salix viminalis</name>
    <name type="common">Common osier</name>
    <name type="synonym">Basket willow</name>
    <dbReference type="NCBI Taxonomy" id="40686"/>
    <lineage>
        <taxon>Eukaryota</taxon>
        <taxon>Viridiplantae</taxon>
        <taxon>Streptophyta</taxon>
        <taxon>Embryophyta</taxon>
        <taxon>Tracheophyta</taxon>
        <taxon>Spermatophyta</taxon>
        <taxon>Magnoliopsida</taxon>
        <taxon>eudicotyledons</taxon>
        <taxon>Gunneridae</taxon>
        <taxon>Pentapetalae</taxon>
        <taxon>rosids</taxon>
        <taxon>fabids</taxon>
        <taxon>Malpighiales</taxon>
        <taxon>Salicaceae</taxon>
        <taxon>Saliceae</taxon>
        <taxon>Salix</taxon>
    </lineage>
</organism>
<gene>
    <name evidence="1" type="ORF">SVIM_LOCUS179126</name>
</gene>
<reference evidence="1" key="1">
    <citation type="submission" date="2019-03" db="EMBL/GenBank/DDBJ databases">
        <authorList>
            <person name="Mank J."/>
            <person name="Almeida P."/>
        </authorList>
    </citation>
    <scope>NUCLEOTIDE SEQUENCE</scope>
    <source>
        <strain evidence="1">78183</strain>
    </source>
</reference>
<proteinExistence type="predicted"/>
<name>A0A6N2L6W6_SALVM</name>
<evidence type="ECO:0000313" key="1">
    <source>
        <dbReference type="EMBL" id="VFU35902.1"/>
    </source>
</evidence>
<accession>A0A6N2L6W6</accession>